<protein>
    <submittedName>
        <fullName evidence="2">Uncharacterized protein</fullName>
    </submittedName>
</protein>
<dbReference type="AlphaFoldDB" id="A0A430A555"/>
<evidence type="ECO:0000313" key="2">
    <source>
        <dbReference type="EMBL" id="RSU01943.1"/>
    </source>
</evidence>
<keyword evidence="1" id="KW-0472">Membrane</keyword>
<organism evidence="2 3">
    <name type="scientific">Vagococcus fessus</name>
    <dbReference type="NCBI Taxonomy" id="120370"/>
    <lineage>
        <taxon>Bacteria</taxon>
        <taxon>Bacillati</taxon>
        <taxon>Bacillota</taxon>
        <taxon>Bacilli</taxon>
        <taxon>Lactobacillales</taxon>
        <taxon>Enterococcaceae</taxon>
        <taxon>Vagococcus</taxon>
    </lineage>
</organism>
<keyword evidence="1" id="KW-1133">Transmembrane helix</keyword>
<dbReference type="EMBL" id="NGJY01000004">
    <property type="protein sequence ID" value="RSU01943.1"/>
    <property type="molecule type" value="Genomic_DNA"/>
</dbReference>
<dbReference type="Proteomes" id="UP000287101">
    <property type="component" value="Unassembled WGS sequence"/>
</dbReference>
<comment type="caution">
    <text evidence="2">The sequence shown here is derived from an EMBL/GenBank/DDBJ whole genome shotgun (WGS) entry which is preliminary data.</text>
</comment>
<evidence type="ECO:0000313" key="3">
    <source>
        <dbReference type="Proteomes" id="UP000287101"/>
    </source>
</evidence>
<proteinExistence type="predicted"/>
<evidence type="ECO:0000256" key="1">
    <source>
        <dbReference type="SAM" id="Phobius"/>
    </source>
</evidence>
<keyword evidence="3" id="KW-1185">Reference proteome</keyword>
<name>A0A430A555_9ENTE</name>
<dbReference type="RefSeq" id="WP_126832326.1">
    <property type="nucleotide sequence ID" value="NZ_CBCRYB010000005.1"/>
</dbReference>
<reference evidence="2 3" key="1">
    <citation type="submission" date="2017-05" db="EMBL/GenBank/DDBJ databases">
        <title>Vagococcus spp. assemblies.</title>
        <authorList>
            <person name="Gulvik C.A."/>
        </authorList>
    </citation>
    <scope>NUCLEOTIDE SEQUENCE [LARGE SCALE GENOMIC DNA]</scope>
    <source>
        <strain evidence="2 3">CCUG 41755</strain>
    </source>
</reference>
<keyword evidence="1" id="KW-0812">Transmembrane</keyword>
<gene>
    <name evidence="2" type="ORF">CBF31_09250</name>
</gene>
<sequence>MRKVHKVVLAIAIICYLIIISWRACEVIDMQRDQIRELTVMNEKLMNSNEVIAGKLNEFIQESE</sequence>
<accession>A0A430A555</accession>
<feature type="transmembrane region" description="Helical" evidence="1">
    <location>
        <begin position="7"/>
        <end position="24"/>
    </location>
</feature>